<name>A0A218ZAU0_9HELO</name>
<keyword evidence="2" id="KW-1185">Reference proteome</keyword>
<proteinExistence type="predicted"/>
<reference evidence="1 2" key="1">
    <citation type="submission" date="2017-04" db="EMBL/GenBank/DDBJ databases">
        <title>Draft genome sequence of Marssonina coronaria NL1: causal agent of apple blotch.</title>
        <authorList>
            <person name="Cheng Q."/>
        </authorList>
    </citation>
    <scope>NUCLEOTIDE SEQUENCE [LARGE SCALE GENOMIC DNA]</scope>
    <source>
        <strain evidence="1 2">NL1</strain>
    </source>
</reference>
<dbReference type="EMBL" id="MZNU01000116">
    <property type="protein sequence ID" value="OWP04286.1"/>
    <property type="molecule type" value="Genomic_DNA"/>
</dbReference>
<protein>
    <submittedName>
        <fullName evidence="1">Uncharacterized protein</fullName>
    </submittedName>
</protein>
<comment type="caution">
    <text evidence="1">The sequence shown here is derived from an EMBL/GenBank/DDBJ whole genome shotgun (WGS) entry which is preliminary data.</text>
</comment>
<evidence type="ECO:0000313" key="2">
    <source>
        <dbReference type="Proteomes" id="UP000242519"/>
    </source>
</evidence>
<gene>
    <name evidence="1" type="ORF">B2J93_9354</name>
</gene>
<evidence type="ECO:0000313" key="1">
    <source>
        <dbReference type="EMBL" id="OWP04286.1"/>
    </source>
</evidence>
<sequence length="250" mass="27457">MDADLADCEDLPVLLNVLDDELDLPVLTERLDRELDSWLLVEDLDGELDLPVPTERLDDELGFSLLVEDLDGELDLPVPTERLDDELGFSLLVEDLDGELDLPLLVEELKGKLVEAVAQAPCLETKQEQREEIRVVVVPQELNTGAGIPVVPQLVPMPHVCVAMRLVCGGEKQAELDGVGLVVLMLVLIEDFGEELVDLVDDLAVVEVFEGIAVEEDLVEDLDEDLDEDLVVLVCLTVGAGYAQEQTDEI</sequence>
<dbReference type="Proteomes" id="UP000242519">
    <property type="component" value="Unassembled WGS sequence"/>
</dbReference>
<accession>A0A218ZAU0</accession>
<dbReference type="AlphaFoldDB" id="A0A218ZAU0"/>
<organism evidence="1 2">
    <name type="scientific">Diplocarpon coronariae</name>
    <dbReference type="NCBI Taxonomy" id="2795749"/>
    <lineage>
        <taxon>Eukaryota</taxon>
        <taxon>Fungi</taxon>
        <taxon>Dikarya</taxon>
        <taxon>Ascomycota</taxon>
        <taxon>Pezizomycotina</taxon>
        <taxon>Leotiomycetes</taxon>
        <taxon>Helotiales</taxon>
        <taxon>Drepanopezizaceae</taxon>
        <taxon>Diplocarpon</taxon>
    </lineage>
</organism>
<dbReference type="InParanoid" id="A0A218ZAU0"/>